<evidence type="ECO:0000313" key="2">
    <source>
        <dbReference type="Proteomes" id="UP001497516"/>
    </source>
</evidence>
<name>A0AAV2D862_9ROSI</name>
<accession>A0AAV2D862</accession>
<sequence>MSPPSLAITPSSLQHQEQASVKVVDARSSEMVIAFIAAELEMPNRWKAMGGREERWLVRHHRRFRAPSTTRHSRLRPFVKWWVSSRRGQFQDRHRVDEIKFRRRTRENRASQV</sequence>
<reference evidence="1 2" key="1">
    <citation type="submission" date="2024-04" db="EMBL/GenBank/DDBJ databases">
        <authorList>
            <person name="Fracassetti M."/>
        </authorList>
    </citation>
    <scope>NUCLEOTIDE SEQUENCE [LARGE SCALE GENOMIC DNA]</scope>
</reference>
<keyword evidence="2" id="KW-1185">Reference proteome</keyword>
<protein>
    <submittedName>
        <fullName evidence="1">Uncharacterized protein</fullName>
    </submittedName>
</protein>
<evidence type="ECO:0000313" key="1">
    <source>
        <dbReference type="EMBL" id="CAL1369749.1"/>
    </source>
</evidence>
<dbReference type="EMBL" id="OZ034815">
    <property type="protein sequence ID" value="CAL1369749.1"/>
    <property type="molecule type" value="Genomic_DNA"/>
</dbReference>
<gene>
    <name evidence="1" type="ORF">LTRI10_LOCUS12196</name>
</gene>
<dbReference type="Proteomes" id="UP001497516">
    <property type="component" value="Chromosome 2"/>
</dbReference>
<proteinExistence type="predicted"/>
<dbReference type="AlphaFoldDB" id="A0AAV2D862"/>
<organism evidence="1 2">
    <name type="scientific">Linum trigynum</name>
    <dbReference type="NCBI Taxonomy" id="586398"/>
    <lineage>
        <taxon>Eukaryota</taxon>
        <taxon>Viridiplantae</taxon>
        <taxon>Streptophyta</taxon>
        <taxon>Embryophyta</taxon>
        <taxon>Tracheophyta</taxon>
        <taxon>Spermatophyta</taxon>
        <taxon>Magnoliopsida</taxon>
        <taxon>eudicotyledons</taxon>
        <taxon>Gunneridae</taxon>
        <taxon>Pentapetalae</taxon>
        <taxon>rosids</taxon>
        <taxon>fabids</taxon>
        <taxon>Malpighiales</taxon>
        <taxon>Linaceae</taxon>
        <taxon>Linum</taxon>
    </lineage>
</organism>